<dbReference type="PROSITE" id="PS00070">
    <property type="entry name" value="ALDEHYDE_DEHYDR_CYS"/>
    <property type="match status" value="1"/>
</dbReference>
<dbReference type="PIRSF" id="PIRSF036492">
    <property type="entry name" value="ALDH"/>
    <property type="match status" value="1"/>
</dbReference>
<comment type="similarity">
    <text evidence="1 4 7">Belongs to the aldehyde dehydrogenase family.</text>
</comment>
<keyword evidence="11" id="KW-1185">Reference proteome</keyword>
<dbReference type="SUPFAM" id="SSF53720">
    <property type="entry name" value="ALDH-like"/>
    <property type="match status" value="1"/>
</dbReference>
<feature type="active site" evidence="5 6">
    <location>
        <position position="223"/>
    </location>
</feature>
<evidence type="ECO:0000259" key="9">
    <source>
        <dbReference type="Pfam" id="PF00171"/>
    </source>
</evidence>
<dbReference type="FunFam" id="3.40.605.10:FF:000004">
    <property type="entry name" value="Aldehyde dehydrogenase"/>
    <property type="match status" value="1"/>
</dbReference>
<accession>A0AAV2J867</accession>
<keyword evidence="8" id="KW-1133">Transmembrane helix</keyword>
<dbReference type="InterPro" id="IPR016163">
    <property type="entry name" value="Ald_DH_C"/>
</dbReference>
<protein>
    <recommendedName>
        <fullName evidence="4">Aldehyde dehydrogenase</fullName>
    </recommendedName>
</protein>
<dbReference type="InterPro" id="IPR016161">
    <property type="entry name" value="Ald_DH/histidinol_DH"/>
</dbReference>
<dbReference type="PANTHER" id="PTHR43570">
    <property type="entry name" value="ALDEHYDE DEHYDROGENASE"/>
    <property type="match status" value="1"/>
</dbReference>
<evidence type="ECO:0000256" key="7">
    <source>
        <dbReference type="RuleBase" id="RU003345"/>
    </source>
</evidence>
<dbReference type="FunFam" id="3.40.309.10:FF:000003">
    <property type="entry name" value="Aldehyde dehydrogenase"/>
    <property type="match status" value="1"/>
</dbReference>
<dbReference type="InterPro" id="IPR029510">
    <property type="entry name" value="Ald_DH_CS_GLU"/>
</dbReference>
<evidence type="ECO:0000256" key="1">
    <source>
        <dbReference type="ARBA" id="ARBA00009986"/>
    </source>
</evidence>
<evidence type="ECO:0000256" key="5">
    <source>
        <dbReference type="PIRSR" id="PIRSR036492-1"/>
    </source>
</evidence>
<dbReference type="GO" id="GO:0004028">
    <property type="term" value="F:3-chloroallyl aldehyde dehydrogenase activity"/>
    <property type="evidence" value="ECO:0007669"/>
    <property type="project" value="TreeGrafter"/>
</dbReference>
<evidence type="ECO:0000256" key="3">
    <source>
        <dbReference type="ARBA" id="ARBA00023027"/>
    </source>
</evidence>
<proteinExistence type="inferred from homology"/>
<evidence type="ECO:0000313" key="10">
    <source>
        <dbReference type="EMBL" id="CAL1571324.1"/>
    </source>
</evidence>
<name>A0AAV2J867_KNICA</name>
<feature type="domain" description="Aldehyde dehydrogenase" evidence="9">
    <location>
        <begin position="19"/>
        <end position="439"/>
    </location>
</feature>
<evidence type="ECO:0000256" key="8">
    <source>
        <dbReference type="SAM" id="Phobius"/>
    </source>
</evidence>
<organism evidence="10 11">
    <name type="scientific">Knipowitschia caucasica</name>
    <name type="common">Caucasian dwarf goby</name>
    <name type="synonym">Pomatoschistus caucasicus</name>
    <dbReference type="NCBI Taxonomy" id="637954"/>
    <lineage>
        <taxon>Eukaryota</taxon>
        <taxon>Metazoa</taxon>
        <taxon>Chordata</taxon>
        <taxon>Craniata</taxon>
        <taxon>Vertebrata</taxon>
        <taxon>Euteleostomi</taxon>
        <taxon>Actinopterygii</taxon>
        <taxon>Neopterygii</taxon>
        <taxon>Teleostei</taxon>
        <taxon>Neoteleostei</taxon>
        <taxon>Acanthomorphata</taxon>
        <taxon>Gobiaria</taxon>
        <taxon>Gobiiformes</taxon>
        <taxon>Gobioidei</taxon>
        <taxon>Gobiidae</taxon>
        <taxon>Gobiinae</taxon>
        <taxon>Knipowitschia</taxon>
    </lineage>
</organism>
<evidence type="ECO:0000256" key="4">
    <source>
        <dbReference type="PIRNR" id="PIRNR036492"/>
    </source>
</evidence>
<dbReference type="Pfam" id="PF00171">
    <property type="entry name" value="Aldedh"/>
    <property type="match status" value="1"/>
</dbReference>
<evidence type="ECO:0000313" key="11">
    <source>
        <dbReference type="Proteomes" id="UP001497482"/>
    </source>
</evidence>
<dbReference type="PROSITE" id="PS00687">
    <property type="entry name" value="ALDEHYDE_DEHYDR_GLU"/>
    <property type="match status" value="1"/>
</dbReference>
<feature type="active site" evidence="5">
    <location>
        <position position="257"/>
    </location>
</feature>
<keyword evidence="8" id="KW-0472">Membrane</keyword>
<dbReference type="Gene3D" id="3.40.309.10">
    <property type="entry name" value="Aldehyde Dehydrogenase, Chain A, domain 2"/>
    <property type="match status" value="1"/>
</dbReference>
<dbReference type="InterPro" id="IPR016160">
    <property type="entry name" value="Ald_DH_CS_CYS"/>
</dbReference>
<feature type="transmembrane region" description="Helical" evidence="8">
    <location>
        <begin position="483"/>
        <end position="508"/>
    </location>
</feature>
<evidence type="ECO:0000256" key="6">
    <source>
        <dbReference type="PROSITE-ProRule" id="PRU10007"/>
    </source>
</evidence>
<keyword evidence="3" id="KW-0520">NAD</keyword>
<dbReference type="GO" id="GO:0004029">
    <property type="term" value="F:aldehyde dehydrogenase (NAD+) activity"/>
    <property type="evidence" value="ECO:0007669"/>
    <property type="project" value="TreeGrafter"/>
</dbReference>
<keyword evidence="2 4" id="KW-0560">Oxidoreductase</keyword>
<dbReference type="PANTHER" id="PTHR43570:SF22">
    <property type="entry name" value="ALDEHYDE DEHYDROGENASE"/>
    <property type="match status" value="1"/>
</dbReference>
<keyword evidence="8" id="KW-0812">Transmembrane</keyword>
<evidence type="ECO:0000256" key="2">
    <source>
        <dbReference type="ARBA" id="ARBA00023002"/>
    </source>
</evidence>
<dbReference type="AlphaFoldDB" id="A0AAV2J867"/>
<reference evidence="10 11" key="1">
    <citation type="submission" date="2024-04" db="EMBL/GenBank/DDBJ databases">
        <authorList>
            <person name="Waldvogel A.-M."/>
            <person name="Schoenle A."/>
        </authorList>
    </citation>
    <scope>NUCLEOTIDE SEQUENCE [LARGE SCALE GENOMIC DNA]</scope>
</reference>
<dbReference type="EMBL" id="OZ035832">
    <property type="protein sequence ID" value="CAL1571324.1"/>
    <property type="molecule type" value="Genomic_DNA"/>
</dbReference>
<dbReference type="InterPro" id="IPR015590">
    <property type="entry name" value="Aldehyde_DH_dom"/>
</dbReference>
<sequence>MVYLAVCSTMSPGGSVERQAATRARQAFLSGRTRPLEFRLQQLHALLKMITERETDICTALKQDLNRSQFDTALLELTGLENEVRLSIEKLSVWAAPRSVERSVLTLRDQVYVRPQPLGLVLIIGAWNYPWALTLGPLVGAIAAGNAAVVKPSELSECSSLLLRALLPRYLDKELYPVVCGGVSETQDLLRLRWDHIFYTGSSSVGQLVMEAAAAHLTPVTLELGGKSPCYVHHDCNLRVAARRITWGKFVNCGQTCIAPDYVLCDPSIQNQLIDCIRLTMQEFYGADPKSSPDYGRIISQRHFQRIMSLMEGYTPVIGGQSDAAQRYIAPTVLRDVPPQSRLMKEEIFGPVLPLVAVSDVDDAIRFINEREKPLALYIFCTDPTLTEKMLEQTSSGGVLVNDVLMHYSLSSLPFGGVGHSGMGQYHGRQSFEQLSHMRSYLVRSLTMESVNLSRYPPQDRRRARRARLAMRAPLVDLSRRTFVWAVSATVAAVVLAVALLVILLIAAGLNCTCWYWRGIYNYFW</sequence>
<dbReference type="GO" id="GO:0005737">
    <property type="term" value="C:cytoplasm"/>
    <property type="evidence" value="ECO:0007669"/>
    <property type="project" value="TreeGrafter"/>
</dbReference>
<dbReference type="InterPro" id="IPR016162">
    <property type="entry name" value="Ald_DH_N"/>
</dbReference>
<dbReference type="GO" id="GO:0006081">
    <property type="term" value="P:aldehyde metabolic process"/>
    <property type="evidence" value="ECO:0007669"/>
    <property type="project" value="InterPro"/>
</dbReference>
<dbReference type="InterPro" id="IPR012394">
    <property type="entry name" value="Aldehyde_DH_NAD(P)"/>
</dbReference>
<dbReference type="Gene3D" id="3.40.605.10">
    <property type="entry name" value="Aldehyde Dehydrogenase, Chain A, domain 1"/>
    <property type="match status" value="1"/>
</dbReference>
<gene>
    <name evidence="10" type="ORF">KC01_LOCUS3449</name>
</gene>
<dbReference type="Proteomes" id="UP001497482">
    <property type="component" value="Chromosome 10"/>
</dbReference>